<gene>
    <name evidence="2" type="ORF">GCM10025875_21960</name>
</gene>
<name>A0AA37XF41_9MICO</name>
<dbReference type="RefSeq" id="WP_284250907.1">
    <property type="nucleotide sequence ID" value="NZ_BSUM01000001.1"/>
</dbReference>
<reference evidence="2" key="1">
    <citation type="journal article" date="2014" name="Int. J. Syst. Evol. Microbiol.">
        <title>Complete genome sequence of Corynebacterium casei LMG S-19264T (=DSM 44701T), isolated from a smear-ripened cheese.</title>
        <authorList>
            <consortium name="US DOE Joint Genome Institute (JGI-PGF)"/>
            <person name="Walter F."/>
            <person name="Albersmeier A."/>
            <person name="Kalinowski J."/>
            <person name="Ruckert C."/>
        </authorList>
    </citation>
    <scope>NUCLEOTIDE SEQUENCE</scope>
    <source>
        <strain evidence="2">NBRC 112290</strain>
    </source>
</reference>
<keyword evidence="1" id="KW-0472">Membrane</keyword>
<evidence type="ECO:0000313" key="2">
    <source>
        <dbReference type="EMBL" id="GMA32204.1"/>
    </source>
</evidence>
<sequence length="136" mass="14143">MPFATLLGLVLGALGLFALGNGVLTLWRSSPGRRRRAVVAEVVPQARDVVLHLDVALEGGPLTDGTETVRVPARHALAGGPVEIGQQLDVVLDGRRKLAWVARVPRSLRALGVVSVVLGSVLVVVALGLFGVGATF</sequence>
<feature type="transmembrane region" description="Helical" evidence="1">
    <location>
        <begin position="110"/>
        <end position="132"/>
    </location>
</feature>
<dbReference type="Proteomes" id="UP001157161">
    <property type="component" value="Unassembled WGS sequence"/>
</dbReference>
<keyword evidence="3" id="KW-1185">Reference proteome</keyword>
<dbReference type="EMBL" id="BSUM01000001">
    <property type="protein sequence ID" value="GMA32204.1"/>
    <property type="molecule type" value="Genomic_DNA"/>
</dbReference>
<evidence type="ECO:0000256" key="1">
    <source>
        <dbReference type="SAM" id="Phobius"/>
    </source>
</evidence>
<proteinExistence type="predicted"/>
<keyword evidence="1" id="KW-0812">Transmembrane</keyword>
<accession>A0AA37XF41</accession>
<dbReference type="AlphaFoldDB" id="A0AA37XF41"/>
<feature type="transmembrane region" description="Helical" evidence="1">
    <location>
        <begin position="6"/>
        <end position="27"/>
    </location>
</feature>
<evidence type="ECO:0000313" key="3">
    <source>
        <dbReference type="Proteomes" id="UP001157161"/>
    </source>
</evidence>
<organism evidence="2 3">
    <name type="scientific">Litorihabitans aurantiacus</name>
    <dbReference type="NCBI Taxonomy" id="1930061"/>
    <lineage>
        <taxon>Bacteria</taxon>
        <taxon>Bacillati</taxon>
        <taxon>Actinomycetota</taxon>
        <taxon>Actinomycetes</taxon>
        <taxon>Micrococcales</taxon>
        <taxon>Beutenbergiaceae</taxon>
        <taxon>Litorihabitans</taxon>
    </lineage>
</organism>
<reference evidence="2" key="2">
    <citation type="submission" date="2023-02" db="EMBL/GenBank/DDBJ databases">
        <authorList>
            <person name="Sun Q."/>
            <person name="Mori K."/>
        </authorList>
    </citation>
    <scope>NUCLEOTIDE SEQUENCE</scope>
    <source>
        <strain evidence="2">NBRC 112290</strain>
    </source>
</reference>
<keyword evidence="1" id="KW-1133">Transmembrane helix</keyword>
<comment type="caution">
    <text evidence="2">The sequence shown here is derived from an EMBL/GenBank/DDBJ whole genome shotgun (WGS) entry which is preliminary data.</text>
</comment>
<protein>
    <submittedName>
        <fullName evidence="2">Uncharacterized protein</fullName>
    </submittedName>
</protein>